<evidence type="ECO:0000256" key="1">
    <source>
        <dbReference type="ARBA" id="ARBA00004651"/>
    </source>
</evidence>
<evidence type="ECO:0000256" key="6">
    <source>
        <dbReference type="SAM" id="Phobius"/>
    </source>
</evidence>
<dbReference type="Proteomes" id="UP000541185">
    <property type="component" value="Unassembled WGS sequence"/>
</dbReference>
<accession>A0A848GZZ0</accession>
<reference evidence="7 8" key="1">
    <citation type="submission" date="2020-04" db="EMBL/GenBank/DDBJ databases">
        <title>Ramlibacter sp. G-1-2-2 isolated from soil.</title>
        <authorList>
            <person name="Dahal R.H."/>
        </authorList>
    </citation>
    <scope>NUCLEOTIDE SEQUENCE [LARGE SCALE GENOMIC DNA]</scope>
    <source>
        <strain evidence="7 8">G-1-2-2</strain>
    </source>
</reference>
<proteinExistence type="predicted"/>
<dbReference type="PANTHER" id="PTHR30482">
    <property type="entry name" value="HIGH-AFFINITY BRANCHED-CHAIN AMINO ACID TRANSPORT SYSTEM PERMEASE"/>
    <property type="match status" value="1"/>
</dbReference>
<feature type="transmembrane region" description="Helical" evidence="6">
    <location>
        <begin position="36"/>
        <end position="53"/>
    </location>
</feature>
<evidence type="ECO:0000313" key="8">
    <source>
        <dbReference type="Proteomes" id="UP000541185"/>
    </source>
</evidence>
<dbReference type="PANTHER" id="PTHR30482:SF17">
    <property type="entry name" value="ABC TRANSPORTER ATP-BINDING PROTEIN"/>
    <property type="match status" value="1"/>
</dbReference>
<keyword evidence="5 6" id="KW-0472">Membrane</keyword>
<evidence type="ECO:0000256" key="5">
    <source>
        <dbReference type="ARBA" id="ARBA00023136"/>
    </source>
</evidence>
<keyword evidence="3 6" id="KW-0812">Transmembrane</keyword>
<evidence type="ECO:0000256" key="2">
    <source>
        <dbReference type="ARBA" id="ARBA00022475"/>
    </source>
</evidence>
<name>A0A848GZZ0_9BURK</name>
<dbReference type="InterPro" id="IPR043428">
    <property type="entry name" value="LivM-like"/>
</dbReference>
<organism evidence="7 8">
    <name type="scientific">Ramlibacter agri</name>
    <dbReference type="NCBI Taxonomy" id="2728837"/>
    <lineage>
        <taxon>Bacteria</taxon>
        <taxon>Pseudomonadati</taxon>
        <taxon>Pseudomonadota</taxon>
        <taxon>Betaproteobacteria</taxon>
        <taxon>Burkholderiales</taxon>
        <taxon>Comamonadaceae</taxon>
        <taxon>Ramlibacter</taxon>
    </lineage>
</organism>
<dbReference type="Pfam" id="PF02653">
    <property type="entry name" value="BPD_transp_2"/>
    <property type="match status" value="1"/>
</dbReference>
<dbReference type="GO" id="GO:0005886">
    <property type="term" value="C:plasma membrane"/>
    <property type="evidence" value="ECO:0007669"/>
    <property type="project" value="UniProtKB-SubCell"/>
</dbReference>
<dbReference type="InterPro" id="IPR001851">
    <property type="entry name" value="ABC_transp_permease"/>
</dbReference>
<gene>
    <name evidence="7" type="ORF">HHL11_09000</name>
</gene>
<feature type="transmembrane region" description="Helical" evidence="6">
    <location>
        <begin position="156"/>
        <end position="176"/>
    </location>
</feature>
<comment type="caution">
    <text evidence="7">The sequence shown here is derived from an EMBL/GenBank/DDBJ whole genome shotgun (WGS) entry which is preliminary data.</text>
</comment>
<dbReference type="CDD" id="cd06581">
    <property type="entry name" value="TM_PBP1_LivM_like"/>
    <property type="match status" value="1"/>
</dbReference>
<feature type="transmembrane region" description="Helical" evidence="6">
    <location>
        <begin position="85"/>
        <end position="104"/>
    </location>
</feature>
<sequence>MRVLAATLLIALLAAVPLLAQWAGQPYYLTLVSRMMVFALAALGLNLIVGFGGMASFGHALYIGVGAYAVGILSFHGITSGWAHLAVGLLAGAVLATVIGLVCLRVSGLAFIMITLAFAQMMYFVAVGLKQYGGDDGRALPARSQFGAIDLSNDAVFYYVIFAVLMATLFAFHRLLRARFGMVLQGCKANERRMRALGFGTVRARLVAYVISALVCVLAGMLLANLTLFVSPSYMQWAVSGDLIVMIVLGGVGTLFGPVVGAIVWLALEELLSSGGWGLPAAADELMKTHWLGVLGLLAIVVTVCMKQGLYGWLVEREEAKP</sequence>
<keyword evidence="8" id="KW-1185">Reference proteome</keyword>
<dbReference type="GO" id="GO:0015658">
    <property type="term" value="F:branched-chain amino acid transmembrane transporter activity"/>
    <property type="evidence" value="ECO:0007669"/>
    <property type="project" value="InterPro"/>
</dbReference>
<keyword evidence="2" id="KW-1003">Cell membrane</keyword>
<protein>
    <submittedName>
        <fullName evidence="7">Branched-chain amino acid ABC transporter permease</fullName>
    </submittedName>
</protein>
<feature type="transmembrane region" description="Helical" evidence="6">
    <location>
        <begin position="289"/>
        <end position="314"/>
    </location>
</feature>
<evidence type="ECO:0000256" key="3">
    <source>
        <dbReference type="ARBA" id="ARBA00022692"/>
    </source>
</evidence>
<feature type="transmembrane region" description="Helical" evidence="6">
    <location>
        <begin position="202"/>
        <end position="223"/>
    </location>
</feature>
<feature type="transmembrane region" description="Helical" evidence="6">
    <location>
        <begin position="60"/>
        <end position="79"/>
    </location>
</feature>
<evidence type="ECO:0000313" key="7">
    <source>
        <dbReference type="EMBL" id="NML43884.1"/>
    </source>
</evidence>
<evidence type="ECO:0000256" key="4">
    <source>
        <dbReference type="ARBA" id="ARBA00022989"/>
    </source>
</evidence>
<feature type="transmembrane region" description="Helical" evidence="6">
    <location>
        <begin position="243"/>
        <end position="268"/>
    </location>
</feature>
<dbReference type="AlphaFoldDB" id="A0A848GZZ0"/>
<comment type="subcellular location">
    <subcellularLocation>
        <location evidence="1">Cell membrane</location>
        <topology evidence="1">Multi-pass membrane protein</topology>
    </subcellularLocation>
</comment>
<feature type="transmembrane region" description="Helical" evidence="6">
    <location>
        <begin position="109"/>
        <end position="129"/>
    </location>
</feature>
<dbReference type="EMBL" id="JABBFX010000001">
    <property type="protein sequence ID" value="NML43884.1"/>
    <property type="molecule type" value="Genomic_DNA"/>
</dbReference>
<keyword evidence="4 6" id="KW-1133">Transmembrane helix</keyword>